<evidence type="ECO:0000313" key="1">
    <source>
        <dbReference type="EMBL" id="OUZ19331.1"/>
    </source>
</evidence>
<evidence type="ECO:0000313" key="2">
    <source>
        <dbReference type="Proteomes" id="UP000196503"/>
    </source>
</evidence>
<dbReference type="Proteomes" id="UP000196503">
    <property type="component" value="Unassembled WGS sequence"/>
</dbReference>
<protein>
    <submittedName>
        <fullName evidence="1">Uncharacterized protein</fullName>
    </submittedName>
</protein>
<gene>
    <name evidence="1" type="ORF">A5869_000980</name>
</gene>
<sequence>MIFIDANYQEAAQYFALEEFLCTQKQFDDGVFMLWQTRPTVLEVGIGPLERILLLRWLKRKNFQQVSWKFH</sequence>
<dbReference type="AlphaFoldDB" id="A0A200I4N4"/>
<name>A0A200I4N4_9ENTE</name>
<comment type="caution">
    <text evidence="1">The sequence shown here is derived from an EMBL/GenBank/DDBJ whole genome shotgun (WGS) entry which is preliminary data.</text>
</comment>
<dbReference type="EMBL" id="NIBL01000001">
    <property type="protein sequence ID" value="OUZ19331.1"/>
    <property type="molecule type" value="Genomic_DNA"/>
</dbReference>
<reference evidence="1 2" key="1">
    <citation type="submission" date="2017-05" db="EMBL/GenBank/DDBJ databases">
        <title>The Genome Sequence of Enterococcus faecium 2D5_DIV0622.</title>
        <authorList>
            <consortium name="The Broad Institute Genomics Platform"/>
            <consortium name="The Broad Institute Genomic Center for Infectious Diseases"/>
            <person name="Earl A."/>
            <person name="Manson A."/>
            <person name="Schwartman J."/>
            <person name="Gilmore M."/>
            <person name="Abouelleil A."/>
            <person name="Cao P."/>
            <person name="Chapman S."/>
            <person name="Cusick C."/>
            <person name="Shea T."/>
            <person name="Young S."/>
            <person name="Neafsey D."/>
            <person name="Nusbaum C."/>
            <person name="Birren B."/>
        </authorList>
    </citation>
    <scope>NUCLEOTIDE SEQUENCE [LARGE SCALE GENOMIC DNA]</scope>
    <source>
        <strain evidence="1 2">2D5_DIV0622</strain>
    </source>
</reference>
<dbReference type="RefSeq" id="WP_226994667.1">
    <property type="nucleotide sequence ID" value="NZ_CP010060.1"/>
</dbReference>
<organism evidence="1 2">
    <name type="scientific">Enterococcus cecorum</name>
    <dbReference type="NCBI Taxonomy" id="44008"/>
    <lineage>
        <taxon>Bacteria</taxon>
        <taxon>Bacillati</taxon>
        <taxon>Bacillota</taxon>
        <taxon>Bacilli</taxon>
        <taxon>Lactobacillales</taxon>
        <taxon>Enterococcaceae</taxon>
        <taxon>Enterococcus</taxon>
    </lineage>
</organism>
<proteinExistence type="predicted"/>
<accession>A0A200I4N4</accession>